<evidence type="ECO:0000313" key="3">
    <source>
        <dbReference type="EMBL" id="NOU73131.1"/>
    </source>
</evidence>
<evidence type="ECO:0008006" key="5">
    <source>
        <dbReference type="Google" id="ProtNLM"/>
    </source>
</evidence>
<dbReference type="Proteomes" id="UP000616779">
    <property type="component" value="Unassembled WGS sequence"/>
</dbReference>
<organism evidence="3 4">
    <name type="scientific">Paenibacillus phytorum</name>
    <dbReference type="NCBI Taxonomy" id="2654977"/>
    <lineage>
        <taxon>Bacteria</taxon>
        <taxon>Bacillati</taxon>
        <taxon>Bacillota</taxon>
        <taxon>Bacilli</taxon>
        <taxon>Bacillales</taxon>
        <taxon>Paenibacillaceae</taxon>
        <taxon>Paenibacillus</taxon>
    </lineage>
</organism>
<dbReference type="EMBL" id="WHOA01000116">
    <property type="protein sequence ID" value="NOU73131.1"/>
    <property type="molecule type" value="Genomic_DNA"/>
</dbReference>
<keyword evidence="2" id="KW-0812">Transmembrane</keyword>
<sequence>MKTPDPDDLHKQLESGPLKQSGFTSKLQGEIEEAIERKERAKPKVKPLLCFAGIGAIAAALLLFPWRTIHTQSDAATAMDASVTTAASTSSSPAPISTALLIGLRTERESNNTEAQHALGPIRYSTYRTMLIAPVRGQLQKTSEGTGILMPYKQNFWKIDSLVHKTKTDEFHYLSAHLADQPVKPEVFPDQADEQLNRVETLLFAGNQYVSIAESEEAWRGNAPYQAERIWVRTLPQLKEGHTVQFYNKPVDKNHVSITDLYGSSSSILTNVPSSSAKLLGEITGQSWTVQREPGRWVGKVAETPRISATTPDSYVLHDFPRELPDKVINHDDLCCSWSAIQSSWPLATDALTSPMNDMIVIFENGKLKFYPYGQAPGNDPQLTLDLQPGEKLVMAQWATDHYVQEWIDKVGRYLNDDQAESSISDEMDNGRVGKTR</sequence>
<dbReference type="RefSeq" id="WP_171644406.1">
    <property type="nucleotide sequence ID" value="NZ_WHOA01000116.1"/>
</dbReference>
<reference evidence="3 4" key="1">
    <citation type="submission" date="2019-10" db="EMBL/GenBank/DDBJ databases">
        <title>Description of Paenibacillus terrestris sp. nov.</title>
        <authorList>
            <person name="Carlier A."/>
            <person name="Qi S."/>
        </authorList>
    </citation>
    <scope>NUCLEOTIDE SEQUENCE [LARGE SCALE GENOMIC DNA]</scope>
    <source>
        <strain evidence="3 4">LMG 31458</strain>
    </source>
</reference>
<keyword evidence="2" id="KW-1133">Transmembrane helix</keyword>
<feature type="transmembrane region" description="Helical" evidence="2">
    <location>
        <begin position="47"/>
        <end position="66"/>
    </location>
</feature>
<comment type="caution">
    <text evidence="3">The sequence shown here is derived from an EMBL/GenBank/DDBJ whole genome shotgun (WGS) entry which is preliminary data.</text>
</comment>
<proteinExistence type="predicted"/>
<gene>
    <name evidence="3" type="ORF">GC098_17180</name>
</gene>
<accession>A0ABX1XYM5</accession>
<feature type="compositionally biased region" description="Basic and acidic residues" evidence="1">
    <location>
        <begin position="1"/>
        <end position="13"/>
    </location>
</feature>
<evidence type="ECO:0000256" key="1">
    <source>
        <dbReference type="SAM" id="MobiDB-lite"/>
    </source>
</evidence>
<protein>
    <recommendedName>
        <fullName evidence="5">MucB/RseB N-terminal domain-containing protein</fullName>
    </recommendedName>
</protein>
<evidence type="ECO:0000313" key="4">
    <source>
        <dbReference type="Proteomes" id="UP000616779"/>
    </source>
</evidence>
<name>A0ABX1XYM5_9BACL</name>
<evidence type="ECO:0000256" key="2">
    <source>
        <dbReference type="SAM" id="Phobius"/>
    </source>
</evidence>
<keyword evidence="2" id="KW-0472">Membrane</keyword>
<feature type="region of interest" description="Disordered" evidence="1">
    <location>
        <begin position="1"/>
        <end position="25"/>
    </location>
</feature>
<keyword evidence="4" id="KW-1185">Reference proteome</keyword>